<protein>
    <recommendedName>
        <fullName evidence="4">Ig-like domain repeat protein</fullName>
    </recommendedName>
</protein>
<dbReference type="Pfam" id="PF17957">
    <property type="entry name" value="Big_7"/>
    <property type="match status" value="2"/>
</dbReference>
<evidence type="ECO:0000313" key="2">
    <source>
        <dbReference type="EMBL" id="NYJ22623.1"/>
    </source>
</evidence>
<evidence type="ECO:0000313" key="3">
    <source>
        <dbReference type="Proteomes" id="UP000578352"/>
    </source>
</evidence>
<gene>
    <name evidence="2" type="ORF">HNR13_000910</name>
</gene>
<evidence type="ECO:0008006" key="4">
    <source>
        <dbReference type="Google" id="ProtNLM"/>
    </source>
</evidence>
<sequence length="896" mass="88964">MPDDTASHRTVPDPTSPPRRPGSRRARRRAIAGTVALGLVSLGVSLPAHAATVTLPDMTINVPTSLISIGIDPATQHRMLRYTHITEDSGTGPFELDPSYDATTGIASWVQRIYNSPSPGTWTTDHTVPLAVNGVRVAPDDFRFPLTSFTLNHVLANGTIGAVAATSPKTDYCMTGDTRVGDVPNTPAVSSPSTSNCGDPTLPLGWSVGWGDQYDQTDSGQPIDLTGVPDGSYALVATVDPQHVLTESNATNNVTVTKLTIAGASITVGAQTRPATVPPSVRVTSPAAGSSVSGTVPLTVTATANAPASVASVQYLLDGSPLGPALTAAPFGFSWTVGSTPPGPHRLSARVTDTTGLMDTAPVDAITVAPPPLPSGLAVDQTVTAQGHGSVTAAGISPRAAGEVFVALVGSDGPPTAGAQTSTVSGGGLTWRRLTRADTQFGDSEIWTATASGTPAAVSVTAVPGVAGYDQQLTVLTYAGAAGAGAAASASAGSGAPSVPLVTTAAGSLAVGVGNDWDAATARTPVAGQLVTSQWLDPGTGDTFWTQGTTAAGGAAGSHITIADTAPTADRWNLAAAEVVAGAPAPPDTVPPTVAILNPAPGQTVSGTVPVAATASDNVAVASVQFLLDGAPLGAPVTAPPYSVQWDTTTAAAGAHTLGAVATDTSGNHGTAAPIPVTVQNPAPPMTCFVLQAQKTVHGTGTVSAPSLTTALPGEFLVAFVASDGPASAGSQQVTVAGGGLTWTLAARANGQAGDAEIWTAPAAALLSGATITSTPLAQGYDQSLTVIATEGVAGAGATATASAVTGAPSVKVTTVAATSLVFAVGADWDNAIARTLPTGLVPLDQWVDTGSGDTMWSEYTNQATGAAGSVVTIGATAPTTDRWDVAAVELRNSGG</sequence>
<dbReference type="GO" id="GO:0005507">
    <property type="term" value="F:copper ion binding"/>
    <property type="evidence" value="ECO:0007669"/>
    <property type="project" value="InterPro"/>
</dbReference>
<reference evidence="2 3" key="1">
    <citation type="submission" date="2020-07" db="EMBL/GenBank/DDBJ databases">
        <title>Sequencing the genomes of 1000 actinobacteria strains.</title>
        <authorList>
            <person name="Klenk H.-P."/>
        </authorList>
    </citation>
    <scope>NUCLEOTIDE SEQUENCE [LARGE SCALE GENOMIC DNA]</scope>
    <source>
        <strain evidence="2 3">DSM 15165</strain>
    </source>
</reference>
<dbReference type="RefSeq" id="WP_179604650.1">
    <property type="nucleotide sequence ID" value="NZ_BAABEH010000001.1"/>
</dbReference>
<dbReference type="InterPro" id="IPR001695">
    <property type="entry name" value="Lysyl_oxidase"/>
</dbReference>
<feature type="compositionally biased region" description="Basic and acidic residues" evidence="1">
    <location>
        <begin position="1"/>
        <end position="11"/>
    </location>
</feature>
<dbReference type="InterPro" id="IPR013783">
    <property type="entry name" value="Ig-like_fold"/>
</dbReference>
<dbReference type="Pfam" id="PF01186">
    <property type="entry name" value="Lysyl_oxidase"/>
    <property type="match status" value="1"/>
</dbReference>
<evidence type="ECO:0000256" key="1">
    <source>
        <dbReference type="SAM" id="MobiDB-lite"/>
    </source>
</evidence>
<proteinExistence type="predicted"/>
<dbReference type="GO" id="GO:0005975">
    <property type="term" value="P:carbohydrate metabolic process"/>
    <property type="evidence" value="ECO:0007669"/>
    <property type="project" value="UniProtKB-ARBA"/>
</dbReference>
<accession>A0A853CRV2</accession>
<dbReference type="EMBL" id="JACCFL010000001">
    <property type="protein sequence ID" value="NYJ22623.1"/>
    <property type="molecule type" value="Genomic_DNA"/>
</dbReference>
<dbReference type="GO" id="GO:0016641">
    <property type="term" value="F:oxidoreductase activity, acting on the CH-NH2 group of donors, oxygen as acceptor"/>
    <property type="evidence" value="ECO:0007669"/>
    <property type="project" value="InterPro"/>
</dbReference>
<dbReference type="Proteomes" id="UP000578352">
    <property type="component" value="Unassembled WGS sequence"/>
</dbReference>
<comment type="caution">
    <text evidence="2">The sequence shown here is derived from an EMBL/GenBank/DDBJ whole genome shotgun (WGS) entry which is preliminary data.</text>
</comment>
<organism evidence="2 3">
    <name type="scientific">Leifsonia shinshuensis</name>
    <dbReference type="NCBI Taxonomy" id="150026"/>
    <lineage>
        <taxon>Bacteria</taxon>
        <taxon>Bacillati</taxon>
        <taxon>Actinomycetota</taxon>
        <taxon>Actinomycetes</taxon>
        <taxon>Micrococcales</taxon>
        <taxon>Microbacteriaceae</taxon>
        <taxon>Leifsonia</taxon>
    </lineage>
</organism>
<dbReference type="Gene3D" id="2.60.40.10">
    <property type="entry name" value="Immunoglobulins"/>
    <property type="match status" value="2"/>
</dbReference>
<name>A0A853CRV2_9MICO</name>
<feature type="region of interest" description="Disordered" evidence="1">
    <location>
        <begin position="1"/>
        <end position="26"/>
    </location>
</feature>
<dbReference type="AlphaFoldDB" id="A0A853CRV2"/>